<dbReference type="InterPro" id="IPR008928">
    <property type="entry name" value="6-hairpin_glycosidase_sf"/>
</dbReference>
<sequence>MKKKENKMKKSILTFLTITLFVSVSPAKVHRNSHYITNQAPLAAQPYTALPLGAIKPKGMLLKMLELQRDGLTGHLDSIYSLVCGDTNGWLGGTGDGWERGPYWIDGLVPLAYLLDDDELKAKARRWVDWSIMNQREDGYFGPLPLPEGYEHIQGTQQGNREDWWPKMVMLKVLQQYYMATNDERVIHLMTKYFKYQLKMLPEFELGHWTFWANRRGGDNLAIVYWLYNITKETFLLELAETIHKQTFDWTNTYSGNIIRQLNPLPQLHCVNVAQGLKEPVIYYQQHPEQKYLDAVKKGLLALKDCHGFVNGMYGGDEELHGNDPTQGSELCSAVEMMYSFESILPITGDVYYADYLEKTAYNVLPTQSTDDYLRKQYFQQANQVLITDEERNFFNDKRGRIVFGTTTGYPCCLANMHQGWPKFIQNLWYATADNGIAALVYGASEVTAIVANGEEVTIVETTDYPFKENIQFTIQLKNKLKFPFHLRIPQWCAKPTVSVNGGVIEAAIKNNIAVVDREWSAGDVVELNLPMDFRYSYWYENSLGIERGPLVYALKIEEEWREVAKGGYDDTFWEVLPKTPWNYAILKSEIENGNFKIEVKSHIADNPWNLENAPVSVKTKAKRIPIWQVERGSAGKIPSPSWPGRTVENHEEEIVLIPYGCTTLRISQFPVK</sequence>
<proteinExistence type="predicted"/>
<feature type="domain" description="Non-reducing end beta-L-arabinofuranosidase-like GH127 catalytic" evidence="1">
    <location>
        <begin position="103"/>
        <end position="424"/>
    </location>
</feature>
<name>A0A3B0UA33_9ZZZZ</name>
<gene>
    <name evidence="3" type="ORF">MNBD_BACTEROID01-49</name>
</gene>
<evidence type="ECO:0000313" key="3">
    <source>
        <dbReference type="EMBL" id="VAW25223.1"/>
    </source>
</evidence>
<evidence type="ECO:0000259" key="1">
    <source>
        <dbReference type="Pfam" id="PF07944"/>
    </source>
</evidence>
<dbReference type="PANTHER" id="PTHR31151">
    <property type="entry name" value="PROLINE-TRNA LIGASE (DUF1680)"/>
    <property type="match status" value="1"/>
</dbReference>
<dbReference type="InterPro" id="IPR049046">
    <property type="entry name" value="Beta-AFase-like_GH127_middle"/>
</dbReference>
<dbReference type="EMBL" id="UOEP01000242">
    <property type="protein sequence ID" value="VAW25223.1"/>
    <property type="molecule type" value="Genomic_DNA"/>
</dbReference>
<dbReference type="PANTHER" id="PTHR31151:SF0">
    <property type="entry name" value="PROLINE-TRNA LIGASE (DUF1680)"/>
    <property type="match status" value="1"/>
</dbReference>
<dbReference type="Pfam" id="PF20736">
    <property type="entry name" value="Glyco_hydro127M"/>
    <property type="match status" value="1"/>
</dbReference>
<organism evidence="3">
    <name type="scientific">hydrothermal vent metagenome</name>
    <dbReference type="NCBI Taxonomy" id="652676"/>
    <lineage>
        <taxon>unclassified sequences</taxon>
        <taxon>metagenomes</taxon>
        <taxon>ecological metagenomes</taxon>
    </lineage>
</organism>
<dbReference type="AlphaFoldDB" id="A0A3B0UA33"/>
<dbReference type="SUPFAM" id="SSF48208">
    <property type="entry name" value="Six-hairpin glycosidases"/>
    <property type="match status" value="1"/>
</dbReference>
<evidence type="ECO:0000259" key="2">
    <source>
        <dbReference type="Pfam" id="PF20736"/>
    </source>
</evidence>
<dbReference type="Pfam" id="PF07944">
    <property type="entry name" value="Beta-AFase-like_GH127_cat"/>
    <property type="match status" value="1"/>
</dbReference>
<feature type="domain" description="Non-reducing end beta-L-arabinofuranosidase-like GH127 middle" evidence="2">
    <location>
        <begin position="437"/>
        <end position="532"/>
    </location>
</feature>
<accession>A0A3B0UA33</accession>
<dbReference type="GO" id="GO:0005975">
    <property type="term" value="P:carbohydrate metabolic process"/>
    <property type="evidence" value="ECO:0007669"/>
    <property type="project" value="InterPro"/>
</dbReference>
<protein>
    <submittedName>
        <fullName evidence="3">Uncharacterized protein</fullName>
    </submittedName>
</protein>
<reference evidence="3" key="1">
    <citation type="submission" date="2018-06" db="EMBL/GenBank/DDBJ databases">
        <authorList>
            <person name="Zhirakovskaya E."/>
        </authorList>
    </citation>
    <scope>NUCLEOTIDE SEQUENCE</scope>
</reference>
<dbReference type="InterPro" id="IPR012878">
    <property type="entry name" value="Beta-AFase-like_GH127_cat"/>
</dbReference>